<dbReference type="EMBL" id="UYWY01020373">
    <property type="protein sequence ID" value="VDM41381.1"/>
    <property type="molecule type" value="Genomic_DNA"/>
</dbReference>
<organism evidence="3 4">
    <name type="scientific">Toxocara canis</name>
    <name type="common">Canine roundworm</name>
    <dbReference type="NCBI Taxonomy" id="6265"/>
    <lineage>
        <taxon>Eukaryota</taxon>
        <taxon>Metazoa</taxon>
        <taxon>Ecdysozoa</taxon>
        <taxon>Nematoda</taxon>
        <taxon>Chromadorea</taxon>
        <taxon>Rhabditida</taxon>
        <taxon>Spirurina</taxon>
        <taxon>Ascaridomorpha</taxon>
        <taxon>Ascaridoidea</taxon>
        <taxon>Toxocaridae</taxon>
        <taxon>Toxocara</taxon>
    </lineage>
</organism>
<accession>A0A183UNJ0</accession>
<reference evidence="2 3" key="2">
    <citation type="submission" date="2018-11" db="EMBL/GenBank/DDBJ databases">
        <authorList>
            <consortium name="Pathogen Informatics"/>
        </authorList>
    </citation>
    <scope>NUCLEOTIDE SEQUENCE [LARGE SCALE GENOMIC DNA]</scope>
</reference>
<dbReference type="AlphaFoldDB" id="A0A183UNJ0"/>
<evidence type="ECO:0000313" key="3">
    <source>
        <dbReference type="Proteomes" id="UP000050794"/>
    </source>
</evidence>
<proteinExistence type="predicted"/>
<reference evidence="4" key="1">
    <citation type="submission" date="2016-06" db="UniProtKB">
        <authorList>
            <consortium name="WormBaseParasite"/>
        </authorList>
    </citation>
    <scope>IDENTIFICATION</scope>
</reference>
<gene>
    <name evidence="2" type="ORF">TCNE_LOCUS10060</name>
</gene>
<feature type="region of interest" description="Disordered" evidence="1">
    <location>
        <begin position="1"/>
        <end position="23"/>
    </location>
</feature>
<dbReference type="Proteomes" id="UP000050794">
    <property type="component" value="Unassembled WGS sequence"/>
</dbReference>
<evidence type="ECO:0000313" key="4">
    <source>
        <dbReference type="WBParaSite" id="TCNE_0001006001-mRNA-1"/>
    </source>
</evidence>
<protein>
    <submittedName>
        <fullName evidence="2 4">Uncharacterized protein</fullName>
    </submittedName>
</protein>
<evidence type="ECO:0000313" key="2">
    <source>
        <dbReference type="EMBL" id="VDM41381.1"/>
    </source>
</evidence>
<dbReference type="WBParaSite" id="TCNE_0001006001-mRNA-1">
    <property type="protein sequence ID" value="TCNE_0001006001-mRNA-1"/>
    <property type="gene ID" value="TCNE_0001006001"/>
</dbReference>
<keyword evidence="3" id="KW-1185">Reference proteome</keyword>
<evidence type="ECO:0000256" key="1">
    <source>
        <dbReference type="SAM" id="MobiDB-lite"/>
    </source>
</evidence>
<name>A0A183UNJ0_TOXCA</name>
<sequence length="116" mass="12589">MGEQQFASAVDQSHMGSSSGSGNCGAGAVRFQVAENIVNRKIAIARSCSDLEPRIEGHWLHRSLSRGSSNSTKELQLVGQCRACARDYKCSCCHSCNHLVVVYVPVSRFSVPINTF</sequence>
<feature type="compositionally biased region" description="Polar residues" evidence="1">
    <location>
        <begin position="1"/>
        <end position="11"/>
    </location>
</feature>